<name>A0A9D1E932_9FIRM</name>
<evidence type="ECO:0000313" key="1">
    <source>
        <dbReference type="EMBL" id="HIR70642.1"/>
    </source>
</evidence>
<evidence type="ECO:0000313" key="2">
    <source>
        <dbReference type="Proteomes" id="UP000823912"/>
    </source>
</evidence>
<proteinExistence type="predicted"/>
<dbReference type="EMBL" id="DVHM01000082">
    <property type="protein sequence ID" value="HIR70642.1"/>
    <property type="molecule type" value="Genomic_DNA"/>
</dbReference>
<dbReference type="AlphaFoldDB" id="A0A9D1E932"/>
<reference evidence="1" key="2">
    <citation type="journal article" date="2021" name="PeerJ">
        <title>Extensive microbial diversity within the chicken gut microbiome revealed by metagenomics and culture.</title>
        <authorList>
            <person name="Gilroy R."/>
            <person name="Ravi A."/>
            <person name="Getino M."/>
            <person name="Pursley I."/>
            <person name="Horton D.L."/>
            <person name="Alikhan N.F."/>
            <person name="Baker D."/>
            <person name="Gharbi K."/>
            <person name="Hall N."/>
            <person name="Watson M."/>
            <person name="Adriaenssens E.M."/>
            <person name="Foster-Nyarko E."/>
            <person name="Jarju S."/>
            <person name="Secka A."/>
            <person name="Antonio M."/>
            <person name="Oren A."/>
            <person name="Chaudhuri R.R."/>
            <person name="La Ragione R."/>
            <person name="Hildebrand F."/>
            <person name="Pallen M.J."/>
        </authorList>
    </citation>
    <scope>NUCLEOTIDE SEQUENCE</scope>
    <source>
        <strain evidence="1">ChiSjej5B23-6657</strain>
    </source>
</reference>
<feature type="non-terminal residue" evidence="1">
    <location>
        <position position="1"/>
    </location>
</feature>
<reference evidence="1" key="1">
    <citation type="submission" date="2020-10" db="EMBL/GenBank/DDBJ databases">
        <authorList>
            <person name="Gilroy R."/>
        </authorList>
    </citation>
    <scope>NUCLEOTIDE SEQUENCE</scope>
    <source>
        <strain evidence="1">ChiSjej5B23-6657</strain>
    </source>
</reference>
<sequence>AKFFGCSTDFLLELDRQYSCIDTTNLTLEQAAHIQQLVLDFELLNHALCSDEAE</sequence>
<gene>
    <name evidence="1" type="ORF">IAA55_05110</name>
</gene>
<organism evidence="1 2">
    <name type="scientific">Candidatus Pullilachnospira gallistercoris</name>
    <dbReference type="NCBI Taxonomy" id="2840911"/>
    <lineage>
        <taxon>Bacteria</taxon>
        <taxon>Bacillati</taxon>
        <taxon>Bacillota</taxon>
        <taxon>Clostridia</taxon>
        <taxon>Lachnospirales</taxon>
        <taxon>Lachnospiraceae</taxon>
        <taxon>Lachnospiraceae incertae sedis</taxon>
        <taxon>Candidatus Pullilachnospira</taxon>
    </lineage>
</organism>
<protein>
    <submittedName>
        <fullName evidence="1">Uncharacterized protein</fullName>
    </submittedName>
</protein>
<dbReference type="Proteomes" id="UP000823912">
    <property type="component" value="Unassembled WGS sequence"/>
</dbReference>
<comment type="caution">
    <text evidence="1">The sequence shown here is derived from an EMBL/GenBank/DDBJ whole genome shotgun (WGS) entry which is preliminary data.</text>
</comment>
<accession>A0A9D1E932</accession>